<dbReference type="EMBL" id="LSLI01000023">
    <property type="protein sequence ID" value="KXS32652.1"/>
    <property type="molecule type" value="Genomic_DNA"/>
</dbReference>
<dbReference type="InterPro" id="IPR014774">
    <property type="entry name" value="KaiC-like_dom"/>
</dbReference>
<dbReference type="PRINTS" id="PR01874">
    <property type="entry name" value="DNAREPAIRADA"/>
</dbReference>
<dbReference type="Proteomes" id="UP000070578">
    <property type="component" value="Unassembled WGS sequence"/>
</dbReference>
<evidence type="ECO:0000313" key="8">
    <source>
        <dbReference type="EMBL" id="KXS32652.1"/>
    </source>
</evidence>
<dbReference type="GO" id="GO:0016787">
    <property type="term" value="F:hydrolase activity"/>
    <property type="evidence" value="ECO:0007669"/>
    <property type="project" value="UniProtKB-KW"/>
</dbReference>
<keyword evidence="2" id="KW-0597">Phosphoprotein</keyword>
<dbReference type="SMART" id="SM00382">
    <property type="entry name" value="AAA"/>
    <property type="match status" value="2"/>
</dbReference>
<evidence type="ECO:0000256" key="1">
    <source>
        <dbReference type="ARBA" id="ARBA00012513"/>
    </source>
</evidence>
<dbReference type="PANTHER" id="PTHR42926:SF1">
    <property type="entry name" value="CIRCADIAN CLOCK OSCILLATOR PROTEIN KAIC 1"/>
    <property type="match status" value="1"/>
</dbReference>
<dbReference type="AlphaFoldDB" id="A0A139BUL6"/>
<dbReference type="NCBIfam" id="NF006799">
    <property type="entry name" value="PRK09302.1"/>
    <property type="match status" value="1"/>
</dbReference>
<dbReference type="InterPro" id="IPR027417">
    <property type="entry name" value="P-loop_NTPase"/>
</dbReference>
<evidence type="ECO:0000256" key="4">
    <source>
        <dbReference type="ARBA" id="ARBA00022737"/>
    </source>
</evidence>
<evidence type="ECO:0000256" key="6">
    <source>
        <dbReference type="ARBA" id="ARBA00022801"/>
    </source>
</evidence>
<dbReference type="PIRSF" id="PIRSF039117">
    <property type="entry name" value="KaiC"/>
    <property type="match status" value="1"/>
</dbReference>
<proteinExistence type="predicted"/>
<accession>A0A139BUL6</accession>
<keyword evidence="3" id="KW-0808">Transferase</keyword>
<dbReference type="PROSITE" id="PS51146">
    <property type="entry name" value="KAIC"/>
    <property type="match status" value="2"/>
</dbReference>
<dbReference type="EC" id="2.7.11.1" evidence="1"/>
<dbReference type="Gene3D" id="3.40.50.300">
    <property type="entry name" value="P-loop containing nucleotide triphosphate hydrolases"/>
    <property type="match status" value="2"/>
</dbReference>
<feature type="domain" description="KaiC" evidence="7">
    <location>
        <begin position="1"/>
        <end position="229"/>
    </location>
</feature>
<sequence>MILKGGLPSGRTSVIIGGPGSGKSLFGLEFLYRAALDGEPGIFITFEEHAADLRINTRTLGWDLAPLEQNGKLFLFEARIDPKAIVTGEFGIQSFLAILNHKIKAMGAKFVVIDAIDVLMRLINDERREQNELLALHQWLSEHKMTALLTVKAPRDSNHARHFEFLDYMADCVIHLDNRMLGQLSTRRLRVIKYRGSGFGSNEYPFVIEPPGITLLPISEIGLSHQALGKRISTGLAELDKLIGGGFRRASSVLITGSTGSGKTTLCSAFTHAACANGEKVLCLNFEESEAALVSAMLSSGTDLNPAIADGKLRLLTAMPEAMGAEQHLVRALNAIKQMQPSCVVLESASACKRMGTEQAAFEYMMRMINTCKEMGIIILITNQTISLSNLDEISGIGISSLIDSVIKMQMVEDVGAMQRKLLVVKSRGSVHSHRHHNFQISDQGITILKEDV</sequence>
<protein>
    <recommendedName>
        <fullName evidence="1">non-specific serine/threonine protein kinase</fullName>
        <ecNumber evidence="1">2.7.11.1</ecNumber>
    </recommendedName>
</protein>
<dbReference type="Pfam" id="PF06745">
    <property type="entry name" value="ATPase"/>
    <property type="match status" value="2"/>
</dbReference>
<gene>
    <name evidence="8" type="ORF">AWT59_1247</name>
</gene>
<evidence type="ECO:0000256" key="2">
    <source>
        <dbReference type="ARBA" id="ARBA00022553"/>
    </source>
</evidence>
<dbReference type="PATRIC" id="fig|1796491.3.peg.1362"/>
<dbReference type="GO" id="GO:0005524">
    <property type="term" value="F:ATP binding"/>
    <property type="evidence" value="ECO:0007669"/>
    <property type="project" value="InterPro"/>
</dbReference>
<evidence type="ECO:0000256" key="3">
    <source>
        <dbReference type="ARBA" id="ARBA00022679"/>
    </source>
</evidence>
<feature type="domain" description="KaiC" evidence="7">
    <location>
        <begin position="230"/>
        <end position="453"/>
    </location>
</feature>
<evidence type="ECO:0000256" key="5">
    <source>
        <dbReference type="ARBA" id="ARBA00022777"/>
    </source>
</evidence>
<dbReference type="InterPro" id="IPR003593">
    <property type="entry name" value="AAA+_ATPase"/>
</dbReference>
<dbReference type="SUPFAM" id="SSF52540">
    <property type="entry name" value="P-loop containing nucleoside triphosphate hydrolases"/>
    <property type="match status" value="2"/>
</dbReference>
<dbReference type="InterPro" id="IPR010624">
    <property type="entry name" value="KaiC_dom"/>
</dbReference>
<keyword evidence="5" id="KW-0418">Kinase</keyword>
<dbReference type="InterPro" id="IPR051347">
    <property type="entry name" value="Circadian_clock_KaiC-rel"/>
</dbReference>
<evidence type="ECO:0000259" key="7">
    <source>
        <dbReference type="PROSITE" id="PS51146"/>
    </source>
</evidence>
<keyword evidence="6" id="KW-0378">Hydrolase</keyword>
<reference evidence="8 9" key="1">
    <citation type="submission" date="2016-02" db="EMBL/GenBank/DDBJ databases">
        <authorList>
            <person name="Wen L."/>
            <person name="He K."/>
            <person name="Yang H."/>
        </authorList>
    </citation>
    <scope>NUCLEOTIDE SEQUENCE [LARGE SCALE GENOMIC DNA]</scope>
    <source>
        <strain evidence="8">ShG14-8</strain>
    </source>
</reference>
<dbReference type="InterPro" id="IPR030665">
    <property type="entry name" value="KaiC"/>
</dbReference>
<name>A0A139BUL6_9PROT</name>
<keyword evidence="4" id="KW-0677">Repeat</keyword>
<reference evidence="8 9" key="2">
    <citation type="submission" date="2016-03" db="EMBL/GenBank/DDBJ databases">
        <title>New uncultured bacterium of the family Gallionellaceae from acid mine drainage: description and reconstruction of genome based on metagenomic analysis of microbial community.</title>
        <authorList>
            <person name="Kadnikov V."/>
            <person name="Ivasenko D."/>
            <person name="Beletsky A."/>
            <person name="Mardanov A."/>
            <person name="Danilova E."/>
            <person name="Pimenov N."/>
            <person name="Karnachuk O."/>
            <person name="Ravin N."/>
        </authorList>
    </citation>
    <scope>NUCLEOTIDE SEQUENCE [LARGE SCALE GENOMIC DNA]</scope>
    <source>
        <strain evidence="8">ShG14-8</strain>
    </source>
</reference>
<organism evidence="8 9">
    <name type="scientific">Candidatus Gallionella acididurans</name>
    <dbReference type="NCBI Taxonomy" id="1796491"/>
    <lineage>
        <taxon>Bacteria</taxon>
        <taxon>Pseudomonadati</taxon>
        <taxon>Pseudomonadota</taxon>
        <taxon>Betaproteobacteria</taxon>
        <taxon>Nitrosomonadales</taxon>
        <taxon>Gallionellaceae</taxon>
        <taxon>Gallionella</taxon>
    </lineage>
</organism>
<dbReference type="PANTHER" id="PTHR42926">
    <property type="match status" value="1"/>
</dbReference>
<dbReference type="GO" id="GO:0004674">
    <property type="term" value="F:protein serine/threonine kinase activity"/>
    <property type="evidence" value="ECO:0007669"/>
    <property type="project" value="UniProtKB-EC"/>
</dbReference>
<evidence type="ECO:0000313" key="9">
    <source>
        <dbReference type="Proteomes" id="UP000070578"/>
    </source>
</evidence>
<comment type="caution">
    <text evidence="8">The sequence shown here is derived from an EMBL/GenBank/DDBJ whole genome shotgun (WGS) entry which is preliminary data.</text>
</comment>